<feature type="domain" description="UGGT thioredoxin-like" evidence="14">
    <location>
        <begin position="45"/>
        <end position="238"/>
    </location>
</feature>
<evidence type="ECO:0000259" key="16">
    <source>
        <dbReference type="Pfam" id="PF18402"/>
    </source>
</evidence>
<accession>A0A226DFS6</accession>
<feature type="domain" description="UGGT thioredoxin-like" evidence="15">
    <location>
        <begin position="311"/>
        <end position="439"/>
    </location>
</feature>
<keyword evidence="6 19" id="KW-0808">Transferase</keyword>
<dbReference type="Pfam" id="PF06427">
    <property type="entry name" value="UDP-g_GGTase"/>
    <property type="match status" value="1"/>
</dbReference>
<feature type="domain" description="Glucosyltransferase 24 catalytic" evidence="18">
    <location>
        <begin position="1168"/>
        <end position="1434"/>
    </location>
</feature>
<dbReference type="UniPathway" id="UPA00378"/>
<dbReference type="PANTHER" id="PTHR11226">
    <property type="entry name" value="UDP-GLUCOSE GLYCOPROTEIN:GLUCOSYLTRANSFERASE"/>
    <property type="match status" value="1"/>
</dbReference>
<dbReference type="GO" id="GO:0018279">
    <property type="term" value="P:protein N-linked glycosylation via asparagine"/>
    <property type="evidence" value="ECO:0007669"/>
    <property type="project" value="TreeGrafter"/>
</dbReference>
<reference evidence="19 20" key="1">
    <citation type="submission" date="2015-12" db="EMBL/GenBank/DDBJ databases">
        <title>The genome of Folsomia candida.</title>
        <authorList>
            <person name="Faddeeva A."/>
            <person name="Derks M.F."/>
            <person name="Anvar Y."/>
            <person name="Smit S."/>
            <person name="Van Straalen N."/>
            <person name="Roelofs D."/>
        </authorList>
    </citation>
    <scope>NUCLEOTIDE SEQUENCE [LARGE SCALE GENOMIC DNA]</scope>
    <source>
        <strain evidence="19 20">VU population</strain>
        <tissue evidence="19">Whole body</tissue>
    </source>
</reference>
<dbReference type="InterPro" id="IPR040694">
    <property type="entry name" value="UGGT_TRXL_2"/>
</dbReference>
<comment type="function">
    <text evidence="10">Recognizes glycoproteins with minor folding defects. Reglucosylates single N-glycans near the misfolded part of the protein, thus providing quality control for protein folding in the endoplasmic reticulum. Reglucosylated proteins are recognized by calreticulin for recycling to the endoplasmic reticulum and refolding or degradation.</text>
</comment>
<sequence length="1460" mass="164645">MTWISSCLQFLGVVAVTAIIVTVTEAHQPPKQSITTRLQAPWAPTSLLHEASEYLGELNPNLFWSFLETTLQKLEHLPTPATGRTEHDLALVVAYNFLSSSKLRMLDWALTARTQSPKVLSLQQLAPENTPPECPDAFVNLGSKTSCSVEVLEKLLEQSSGAEGLLQPPLLTDDDHKFPSLVWTQHQRTEGEERSSPPSVAILYGDFKSKKTPELHQLLKRWSDRVGYVFRPFETKGNKGDNDGKKLLLAGYGIELQFKSTEYKAQDDSEQAGSRELGGFNFDKLEELYPDKGEELAKFQNYLAAQKGAKTEFEALKAWQVQELGLQASYFAAEKPDMLTALRDVSGNFPSRAATLSSLRVPPEFKKSVAHNQRLLASHFNLDEGEGAFFLQGSYVDPDALDLFTFMQNIQVELEFMELLRSLRQDWPAVTRGEVEKIIALGTKSQAEPELALDMRDSSIFWINDLEKDEEYEDWPDDLTQLFFRMGGIMLRPVRRNVFNLVVTVDPADPSAGALLKMVHSFMVHKSPVRIGVVFCSAPSTPETDTTNASLIRRLMNFAASEGKMRTVFHDVVNAYVTSDFVTLKKKWGSLTNGDELEFGAELACDFVRRSGRPTPSAFLNGVPLKWDSLDDFEDVVLNQLLKEAQSVQVEAYNGKVNEDTDIFEHLMNKCHVLTRLNDKILDTSNSKVVSFGTESWSALGKQFRDPLANIANSVAYLTPTGKKSVPVTVSLWVFSDLETEQGRTFLLRTVEFLEESATHARIAFISSSDHLSKFTQEVLEAFGNADLKAIKKLLQSDTYDAGARGESNVLGQELMKQLGLSGGDRGVLVNGRLIGPLPPTESFELGDWALIQKFTFDSCPKHLEGDDWTPDAVMRLCSALASSTFKKSAKRFILPEFQSPVMAGKGREGGSGTGDTAGDVFYVDLTAVIDPASRHAHKMAALLTAVEQKVGEWVRSRVVFNPPSKHSELPLKSYYRYVAGLTPDETVTFEDIPREPLFTQNIAAPDNWMVEVVTCEKDLDNIRLKDLGTDSVDSVYELEHLLVEGHCLETKTGSPPRGLQFTLTPHNPNVRTAETIVMANLGYYQLKASPGLWALDLREGPSRDIFALESNKQRIVSVNSFQSVVLKVKVRRNPGKETASLLDTEEENSSWFGFGGSKQKEAEEDTINVFSVASGHLYERLLRIMMLSVVKNTKSKVKFWFLKNYLSPTLKDILPEMAKEYGLEYELVQYHWPRWLNPQREKQRIIWGYKILFLDVLFPLSLKKIVFVDADQVVRADLKELFDLDLDGNPYGYTPFCDSRTEMEGFRFWKHGYWKSHLGRRKYHISALYVIDLLRFRRIAAGDRLRGQYQALSQDPNSLSNLDQDLPNNMIHQVGIKSLPQEWLWCETWCDEGSKKAAKTIDLCNNPQTKEPKLDAAQRIVPEWKDYDTEIRNFQQRLHKERSGDRSSSNQDKDKHTEL</sequence>
<evidence type="ECO:0000256" key="6">
    <source>
        <dbReference type="ARBA" id="ARBA00022679"/>
    </source>
</evidence>
<evidence type="ECO:0000256" key="9">
    <source>
        <dbReference type="ARBA" id="ARBA00023180"/>
    </source>
</evidence>
<dbReference type="SUPFAM" id="SSF53448">
    <property type="entry name" value="Nucleotide-diphospho-sugar transferases"/>
    <property type="match status" value="1"/>
</dbReference>
<evidence type="ECO:0000256" key="1">
    <source>
        <dbReference type="ARBA" id="ARBA00001913"/>
    </source>
</evidence>
<protein>
    <submittedName>
        <fullName evidence="19">UDP-glucose:glycoprotein glucosyltransferase</fullName>
    </submittedName>
</protein>
<dbReference type="Pfam" id="PF18403">
    <property type="entry name" value="Thioredoxin_15"/>
    <property type="match status" value="1"/>
</dbReference>
<dbReference type="EMBL" id="LNIX01000021">
    <property type="protein sequence ID" value="OXA43838.1"/>
    <property type="molecule type" value="Genomic_DNA"/>
</dbReference>
<evidence type="ECO:0000256" key="4">
    <source>
        <dbReference type="ARBA" id="ARBA00006351"/>
    </source>
</evidence>
<feature type="signal peptide" evidence="13">
    <location>
        <begin position="1"/>
        <end position="26"/>
    </location>
</feature>
<dbReference type="InterPro" id="IPR040693">
    <property type="entry name" value="UGGT_TRXL_1"/>
</dbReference>
<dbReference type="FunFam" id="3.90.550.10:FF:000004">
    <property type="entry name" value="UDP-glucose glycoprotein glucosyltransferase 1"/>
    <property type="match status" value="1"/>
</dbReference>
<evidence type="ECO:0000256" key="2">
    <source>
        <dbReference type="ARBA" id="ARBA00004319"/>
    </source>
</evidence>
<dbReference type="GO" id="GO:0003980">
    <property type="term" value="F:UDP-glucose:glycoprotein glucosyltransferase activity"/>
    <property type="evidence" value="ECO:0007669"/>
    <property type="project" value="InterPro"/>
</dbReference>
<keyword evidence="7 13" id="KW-0732">Signal</keyword>
<evidence type="ECO:0000259" key="15">
    <source>
        <dbReference type="Pfam" id="PF18401"/>
    </source>
</evidence>
<dbReference type="Gene3D" id="3.90.550.10">
    <property type="entry name" value="Spore Coat Polysaccharide Biosynthesis Protein SpsA, Chain A"/>
    <property type="match status" value="1"/>
</dbReference>
<dbReference type="OrthoDB" id="27683at2759"/>
<feature type="domain" description="UGGT thioredoxin-like" evidence="16">
    <location>
        <begin position="454"/>
        <end position="681"/>
    </location>
</feature>
<evidence type="ECO:0000313" key="20">
    <source>
        <dbReference type="Proteomes" id="UP000198287"/>
    </source>
</evidence>
<dbReference type="Pfam" id="PF18400">
    <property type="entry name" value="Thioredoxin_12"/>
    <property type="match status" value="1"/>
</dbReference>
<keyword evidence="9" id="KW-0325">Glycoprotein</keyword>
<comment type="pathway">
    <text evidence="3">Protein modification; protein glycosylation.</text>
</comment>
<dbReference type="PANTHER" id="PTHR11226:SF0">
    <property type="entry name" value="UDP-GLUCOSE:GLYCOPROTEIN GLUCOSYLTRANSFERASE"/>
    <property type="match status" value="1"/>
</dbReference>
<comment type="catalytic activity">
    <reaction evidence="11">
        <text>N(4)-(alpha-D-Man-(1-&gt;2)-alpha-D-Man-(1-&gt;2)-alpha-D-Man-(1-&gt;3)-[alpha-D-Man-(1-&gt;2)-alpha-D-Man-(1-&gt;3)-[alpha-D-Man-(1-&gt;2)-alpha-D-Man-(1-&gt;6)]-alpha-D-Man-(1-&gt;6)]-beta-D-Man-(1-&gt;4)-beta-D-GlcNAc-(1-&gt;4)-beta-D-GlcNAc)-L-asparaginyl-[protein] (N-glucan mannose isomer 9A1,2,3B1,2,3) + UDP-alpha-D-glucose = N(4)-(alpha-D-Glc-(1-&gt;3)-alpha-D-Man-(1-&gt;2)-alpha-D-Man-(1-&gt;2)-alpha-D-Man-(1-&gt;3)-[alpha-D-Man-(1-&gt;2)-alpha-D-Man-(1-&gt;3)-[alpha-D-Man-(1-&gt;2)-alpha-D-Man-(1-&gt;6)]-alpha-D-Man-(1-&gt;6)]-beta-D-Man-(1-&gt;4)-beta-D-GlcNAc-(1-&gt;4)-beta-D-GlcNAc)-L-asparaginyl-[protein] + UDP + H(+)</text>
        <dbReference type="Rhea" id="RHEA:61304"/>
        <dbReference type="Rhea" id="RHEA-COMP:14356"/>
        <dbReference type="Rhea" id="RHEA-COMP:14357"/>
        <dbReference type="ChEBI" id="CHEBI:15378"/>
        <dbReference type="ChEBI" id="CHEBI:58223"/>
        <dbReference type="ChEBI" id="CHEBI:58885"/>
        <dbReference type="ChEBI" id="CHEBI:59080"/>
        <dbReference type="ChEBI" id="CHEBI:139493"/>
    </reaction>
</comment>
<dbReference type="GO" id="GO:0005788">
    <property type="term" value="C:endoplasmic reticulum lumen"/>
    <property type="evidence" value="ECO:0007669"/>
    <property type="project" value="UniProtKB-SubCell"/>
</dbReference>
<organism evidence="19 20">
    <name type="scientific">Folsomia candida</name>
    <name type="common">Springtail</name>
    <dbReference type="NCBI Taxonomy" id="158441"/>
    <lineage>
        <taxon>Eukaryota</taxon>
        <taxon>Metazoa</taxon>
        <taxon>Ecdysozoa</taxon>
        <taxon>Arthropoda</taxon>
        <taxon>Hexapoda</taxon>
        <taxon>Collembola</taxon>
        <taxon>Entomobryomorpha</taxon>
        <taxon>Isotomoidea</taxon>
        <taxon>Isotomidae</taxon>
        <taxon>Proisotominae</taxon>
        <taxon>Folsomia</taxon>
    </lineage>
</organism>
<dbReference type="GO" id="GO:0036503">
    <property type="term" value="P:ERAD pathway"/>
    <property type="evidence" value="ECO:0007669"/>
    <property type="project" value="TreeGrafter"/>
</dbReference>
<evidence type="ECO:0000259" key="14">
    <source>
        <dbReference type="Pfam" id="PF18400"/>
    </source>
</evidence>
<evidence type="ECO:0000259" key="17">
    <source>
        <dbReference type="Pfam" id="PF18403"/>
    </source>
</evidence>
<dbReference type="InterPro" id="IPR009448">
    <property type="entry name" value="UDP-g_GGtrans"/>
</dbReference>
<dbReference type="STRING" id="158441.A0A226DFS6"/>
<dbReference type="GO" id="GO:0051082">
    <property type="term" value="F:unfolded protein binding"/>
    <property type="evidence" value="ECO:0007669"/>
    <property type="project" value="TreeGrafter"/>
</dbReference>
<evidence type="ECO:0000256" key="11">
    <source>
        <dbReference type="ARBA" id="ARBA00048456"/>
    </source>
</evidence>
<dbReference type="Proteomes" id="UP000198287">
    <property type="component" value="Unassembled WGS sequence"/>
</dbReference>
<feature type="compositionally biased region" description="Basic and acidic residues" evidence="12">
    <location>
        <begin position="1442"/>
        <end position="1460"/>
    </location>
</feature>
<keyword evidence="20" id="KW-1185">Reference proteome</keyword>
<comment type="similarity">
    <text evidence="4">Belongs to the glycosyltransferase 8 family.</text>
</comment>
<dbReference type="Pfam" id="PF18402">
    <property type="entry name" value="Thioredoxin_14"/>
    <property type="match status" value="1"/>
</dbReference>
<name>A0A226DFS6_FOLCA</name>
<evidence type="ECO:0000256" key="8">
    <source>
        <dbReference type="ARBA" id="ARBA00022824"/>
    </source>
</evidence>
<evidence type="ECO:0000313" key="19">
    <source>
        <dbReference type="EMBL" id="OXA43838.1"/>
    </source>
</evidence>
<keyword evidence="5" id="KW-0328">Glycosyltransferase</keyword>
<gene>
    <name evidence="19" type="ORF">Fcan01_21434</name>
</gene>
<comment type="cofactor">
    <cofactor evidence="1">
        <name>Ca(2+)</name>
        <dbReference type="ChEBI" id="CHEBI:29108"/>
    </cofactor>
</comment>
<evidence type="ECO:0000256" key="5">
    <source>
        <dbReference type="ARBA" id="ARBA00022676"/>
    </source>
</evidence>
<evidence type="ECO:0000256" key="7">
    <source>
        <dbReference type="ARBA" id="ARBA00022729"/>
    </source>
</evidence>
<comment type="subcellular location">
    <subcellularLocation>
        <location evidence="2">Endoplasmic reticulum lumen</location>
    </subcellularLocation>
</comment>
<evidence type="ECO:0000256" key="10">
    <source>
        <dbReference type="ARBA" id="ARBA00045874"/>
    </source>
</evidence>
<evidence type="ECO:0000256" key="13">
    <source>
        <dbReference type="SAM" id="SignalP"/>
    </source>
</evidence>
<comment type="caution">
    <text evidence="19">The sequence shown here is derived from an EMBL/GenBank/DDBJ whole genome shotgun (WGS) entry which is preliminary data.</text>
</comment>
<dbReference type="OMA" id="RQTKTRF"/>
<dbReference type="InterPro" id="IPR040525">
    <property type="entry name" value="UGGT_TRXL_4"/>
</dbReference>
<proteinExistence type="inferred from homology"/>
<feature type="chain" id="PRO_5013076085" evidence="13">
    <location>
        <begin position="27"/>
        <end position="1460"/>
    </location>
</feature>
<feature type="domain" description="UDP-glucose:glycoprotein glucosyltransferase thioredoxin-like" evidence="17">
    <location>
        <begin position="708"/>
        <end position="857"/>
    </location>
</feature>
<evidence type="ECO:0000256" key="12">
    <source>
        <dbReference type="SAM" id="MobiDB-lite"/>
    </source>
</evidence>
<feature type="region of interest" description="Disordered" evidence="12">
    <location>
        <begin position="1436"/>
        <end position="1460"/>
    </location>
</feature>
<dbReference type="Pfam" id="PF18404">
    <property type="entry name" value="Glyco_transf_24"/>
    <property type="match status" value="1"/>
</dbReference>
<evidence type="ECO:0000256" key="3">
    <source>
        <dbReference type="ARBA" id="ARBA00004922"/>
    </source>
</evidence>
<evidence type="ECO:0000259" key="18">
    <source>
        <dbReference type="Pfam" id="PF18404"/>
    </source>
</evidence>
<dbReference type="InterPro" id="IPR029044">
    <property type="entry name" value="Nucleotide-diphossugar_trans"/>
</dbReference>
<dbReference type="Pfam" id="PF18401">
    <property type="entry name" value="Thioredoxin_13"/>
    <property type="match status" value="1"/>
</dbReference>
<dbReference type="InterPro" id="IPR040497">
    <property type="entry name" value="Glyco_transf_24"/>
</dbReference>
<dbReference type="CDD" id="cd06432">
    <property type="entry name" value="GT8_HUGT1_C_like"/>
    <property type="match status" value="1"/>
</dbReference>
<keyword evidence="8" id="KW-0256">Endoplasmic reticulum</keyword>
<dbReference type="InterPro" id="IPR040692">
    <property type="entry name" value="UGGT_TRXL_3"/>
</dbReference>